<evidence type="ECO:0000256" key="7">
    <source>
        <dbReference type="SAM" id="MobiDB-lite"/>
    </source>
</evidence>
<dbReference type="PROSITE" id="PS00211">
    <property type="entry name" value="ABC_TRANSPORTER_1"/>
    <property type="match status" value="1"/>
</dbReference>
<gene>
    <name evidence="9" type="ordered locus">Isop_1909</name>
</gene>
<evidence type="ECO:0000256" key="5">
    <source>
        <dbReference type="ARBA" id="ARBA00022967"/>
    </source>
</evidence>
<evidence type="ECO:0000256" key="6">
    <source>
        <dbReference type="ARBA" id="ARBA00023136"/>
    </source>
</evidence>
<dbReference type="InterPro" id="IPR047641">
    <property type="entry name" value="ABC_transpr_MalK/UgpC-like"/>
</dbReference>
<dbReference type="KEGG" id="ipa:Isop_1909"/>
<organism evidence="9 10">
    <name type="scientific">Isosphaera pallida (strain ATCC 43644 / DSM 9630 / IS1B)</name>
    <dbReference type="NCBI Taxonomy" id="575540"/>
    <lineage>
        <taxon>Bacteria</taxon>
        <taxon>Pseudomonadati</taxon>
        <taxon>Planctomycetota</taxon>
        <taxon>Planctomycetia</taxon>
        <taxon>Isosphaerales</taxon>
        <taxon>Isosphaeraceae</taxon>
        <taxon>Isosphaera</taxon>
    </lineage>
</organism>
<feature type="region of interest" description="Disordered" evidence="7">
    <location>
        <begin position="1"/>
        <end position="21"/>
    </location>
</feature>
<keyword evidence="4" id="KW-0067">ATP-binding</keyword>
<dbReference type="CDD" id="cd03259">
    <property type="entry name" value="ABC_Carb_Solutes_like"/>
    <property type="match status" value="1"/>
</dbReference>
<keyword evidence="5" id="KW-1278">Translocase</keyword>
<dbReference type="GO" id="GO:0005524">
    <property type="term" value="F:ATP binding"/>
    <property type="evidence" value="ECO:0007669"/>
    <property type="project" value="UniProtKB-KW"/>
</dbReference>
<evidence type="ECO:0000259" key="8">
    <source>
        <dbReference type="PROSITE" id="PS50893"/>
    </source>
</evidence>
<reference key="1">
    <citation type="submission" date="2010-11" db="EMBL/GenBank/DDBJ databases">
        <title>The complete sequence of chromosome of Isophaera pallida ATCC 43644.</title>
        <authorList>
            <consortium name="US DOE Joint Genome Institute (JGI-PGF)"/>
            <person name="Lucas S."/>
            <person name="Copeland A."/>
            <person name="Lapidus A."/>
            <person name="Bruce D."/>
            <person name="Goodwin L."/>
            <person name="Pitluck S."/>
            <person name="Kyrpides N."/>
            <person name="Mavromatis K."/>
            <person name="Pagani I."/>
            <person name="Ivanova N."/>
            <person name="Saunders E."/>
            <person name="Brettin T."/>
            <person name="Detter J.C."/>
            <person name="Han C."/>
            <person name="Tapia R."/>
            <person name="Land M."/>
            <person name="Hauser L."/>
            <person name="Markowitz V."/>
            <person name="Cheng J.-F."/>
            <person name="Hugenholtz P."/>
            <person name="Woyke T."/>
            <person name="Wu D."/>
            <person name="Eisen J.A."/>
        </authorList>
    </citation>
    <scope>NUCLEOTIDE SEQUENCE</scope>
    <source>
        <strain>ATCC 43644</strain>
    </source>
</reference>
<dbReference type="Pfam" id="PF00005">
    <property type="entry name" value="ABC_tran"/>
    <property type="match status" value="1"/>
</dbReference>
<dbReference type="InterPro" id="IPR003593">
    <property type="entry name" value="AAA+_ATPase"/>
</dbReference>
<dbReference type="RefSeq" id="WP_013564777.1">
    <property type="nucleotide sequence ID" value="NC_014962.1"/>
</dbReference>
<accession>E8R2I9</accession>
<sequence length="413" mass="45584">MKMNPMESTPAPREGDPPPHVETRQLSLRYAHTTSAALEDLSLTIASGEWLTVAGRSGAGKTTLLRLLAGLERPTRGVIQFNGRDQLEVPPHCRGVGYLFQEPALFPDRDVRANLAFGAGDDETWCFWRSGRRDLKARRAARIEAVALQLGIADLLDRAVETLSGGQRQRVALGRALVHPRPLLLLDEPLAALDPNCRRDLIDDLRDLRPVLRATVVHVTHDLRDALALADRVAVLGQGRLRQIGPPAALRNDPDHLDVIGLFDDPPVNRLAGRLATDGGKSFSFLVDSLGCAIRLPKVESSRLRVGPVILAIRPEAISWEDPPGLDEPRLDLIDAADETTRLAVEDRGWGWIVTAGRSDRRFRLRALRINPPGLTARQPCQAQAVANLARSRWWVAWSCCQWFDPATGCRLD</sequence>
<dbReference type="STRING" id="575540.Isop_1909"/>
<keyword evidence="6" id="KW-0472">Membrane</keyword>
<dbReference type="SUPFAM" id="SSF52540">
    <property type="entry name" value="P-loop containing nucleoside triphosphate hydrolases"/>
    <property type="match status" value="1"/>
</dbReference>
<dbReference type="EMBL" id="CP002353">
    <property type="protein sequence ID" value="ADV62489.1"/>
    <property type="molecule type" value="Genomic_DNA"/>
</dbReference>
<dbReference type="InterPro" id="IPR015853">
    <property type="entry name" value="ABC_transpr_FbpC"/>
</dbReference>
<dbReference type="PANTHER" id="PTHR43875:SF15">
    <property type="entry name" value="TREHALOSE IMPORT ATP-BINDING PROTEIN SUGC"/>
    <property type="match status" value="1"/>
</dbReference>
<feature type="domain" description="ABC transporter" evidence="8">
    <location>
        <begin position="21"/>
        <end position="263"/>
    </location>
</feature>
<keyword evidence="2" id="KW-1003">Cell membrane</keyword>
<keyword evidence="3" id="KW-0547">Nucleotide-binding</keyword>
<protein>
    <submittedName>
        <fullName evidence="9">ABC transporter related protein</fullName>
    </submittedName>
</protein>
<dbReference type="HOGENOM" id="CLU_000604_1_1_0"/>
<keyword evidence="1" id="KW-0813">Transport</keyword>
<dbReference type="GO" id="GO:0055052">
    <property type="term" value="C:ATP-binding cassette (ABC) transporter complex, substrate-binding subunit-containing"/>
    <property type="evidence" value="ECO:0007669"/>
    <property type="project" value="TreeGrafter"/>
</dbReference>
<dbReference type="PROSITE" id="PS50893">
    <property type="entry name" value="ABC_TRANSPORTER_2"/>
    <property type="match status" value="1"/>
</dbReference>
<dbReference type="InterPro" id="IPR017871">
    <property type="entry name" value="ABC_transporter-like_CS"/>
</dbReference>
<name>E8R2I9_ISOPI</name>
<evidence type="ECO:0000313" key="9">
    <source>
        <dbReference type="EMBL" id="ADV62489.1"/>
    </source>
</evidence>
<dbReference type="Gene3D" id="3.40.50.300">
    <property type="entry name" value="P-loop containing nucleotide triphosphate hydrolases"/>
    <property type="match status" value="1"/>
</dbReference>
<dbReference type="InterPro" id="IPR003439">
    <property type="entry name" value="ABC_transporter-like_ATP-bd"/>
</dbReference>
<keyword evidence="10" id="KW-1185">Reference proteome</keyword>
<evidence type="ECO:0000256" key="3">
    <source>
        <dbReference type="ARBA" id="ARBA00022741"/>
    </source>
</evidence>
<dbReference type="PANTHER" id="PTHR43875">
    <property type="entry name" value="MALTODEXTRIN IMPORT ATP-BINDING PROTEIN MSMX"/>
    <property type="match status" value="1"/>
</dbReference>
<evidence type="ECO:0000313" key="10">
    <source>
        <dbReference type="Proteomes" id="UP000008631"/>
    </source>
</evidence>
<dbReference type="eggNOG" id="COG3842">
    <property type="taxonomic scope" value="Bacteria"/>
</dbReference>
<dbReference type="SMART" id="SM00382">
    <property type="entry name" value="AAA"/>
    <property type="match status" value="1"/>
</dbReference>
<proteinExistence type="predicted"/>
<dbReference type="OrthoDB" id="9790614at2"/>
<reference evidence="9 10" key="2">
    <citation type="journal article" date="2011" name="Stand. Genomic Sci.">
        <title>Complete genome sequence of Isosphaera pallida type strain (IS1B).</title>
        <authorList>
            <consortium name="US DOE Joint Genome Institute (JGI-PGF)"/>
            <person name="Goker M."/>
            <person name="Cleland D."/>
            <person name="Saunders E."/>
            <person name="Lapidus A."/>
            <person name="Nolan M."/>
            <person name="Lucas S."/>
            <person name="Hammon N."/>
            <person name="Deshpande S."/>
            <person name="Cheng J.F."/>
            <person name="Tapia R."/>
            <person name="Han C."/>
            <person name="Goodwin L."/>
            <person name="Pitluck S."/>
            <person name="Liolios K."/>
            <person name="Pagani I."/>
            <person name="Ivanova N."/>
            <person name="Mavromatis K."/>
            <person name="Pati A."/>
            <person name="Chen A."/>
            <person name="Palaniappan K."/>
            <person name="Land M."/>
            <person name="Hauser L."/>
            <person name="Chang Y.J."/>
            <person name="Jeffries C.D."/>
            <person name="Detter J.C."/>
            <person name="Beck B."/>
            <person name="Woyke T."/>
            <person name="Bristow J."/>
            <person name="Eisen J.A."/>
            <person name="Markowitz V."/>
            <person name="Hugenholtz P."/>
            <person name="Kyrpides N.C."/>
            <person name="Klenk H.P."/>
        </authorList>
    </citation>
    <scope>NUCLEOTIDE SEQUENCE [LARGE SCALE GENOMIC DNA]</scope>
    <source>
        <strain evidence="10">ATCC 43644 / DSM 9630 / IS1B</strain>
    </source>
</reference>
<evidence type="ECO:0000256" key="1">
    <source>
        <dbReference type="ARBA" id="ARBA00022448"/>
    </source>
</evidence>
<evidence type="ECO:0000256" key="4">
    <source>
        <dbReference type="ARBA" id="ARBA00022840"/>
    </source>
</evidence>
<dbReference type="GO" id="GO:0015408">
    <property type="term" value="F:ABC-type ferric iron transporter activity"/>
    <property type="evidence" value="ECO:0007669"/>
    <property type="project" value="InterPro"/>
</dbReference>
<dbReference type="InParanoid" id="E8R2I9"/>
<dbReference type="InterPro" id="IPR027417">
    <property type="entry name" value="P-loop_NTPase"/>
</dbReference>
<dbReference type="AlphaFoldDB" id="E8R2I9"/>
<dbReference type="GO" id="GO:0016887">
    <property type="term" value="F:ATP hydrolysis activity"/>
    <property type="evidence" value="ECO:0007669"/>
    <property type="project" value="InterPro"/>
</dbReference>
<evidence type="ECO:0000256" key="2">
    <source>
        <dbReference type="ARBA" id="ARBA00022475"/>
    </source>
</evidence>
<dbReference type="Proteomes" id="UP000008631">
    <property type="component" value="Chromosome"/>
</dbReference>